<dbReference type="NCBIfam" id="TIGR03814">
    <property type="entry name" value="Gln_ase"/>
    <property type="match status" value="1"/>
</dbReference>
<feature type="binding site" evidence="7">
    <location>
        <position position="113"/>
    </location>
    <ligand>
        <name>substrate</name>
    </ligand>
</feature>
<evidence type="ECO:0000256" key="5">
    <source>
        <dbReference type="ARBA" id="ARBA00049534"/>
    </source>
</evidence>
<dbReference type="Pfam" id="PF04960">
    <property type="entry name" value="Glutaminase"/>
    <property type="match status" value="1"/>
</dbReference>
<feature type="binding site" evidence="7">
    <location>
        <position position="188"/>
    </location>
    <ligand>
        <name>substrate</name>
    </ligand>
</feature>
<dbReference type="HAMAP" id="MF_00313">
    <property type="entry name" value="Glutaminase"/>
    <property type="match status" value="1"/>
</dbReference>
<dbReference type="InterPro" id="IPR012338">
    <property type="entry name" value="Beta-lactam/transpept-like"/>
</dbReference>
<dbReference type="InterPro" id="IPR015868">
    <property type="entry name" value="Glutaminase"/>
</dbReference>
<feature type="binding site" evidence="7">
    <location>
        <position position="164"/>
    </location>
    <ligand>
        <name>substrate</name>
    </ligand>
</feature>
<reference evidence="8" key="2">
    <citation type="submission" date="2020-09" db="EMBL/GenBank/DDBJ databases">
        <authorList>
            <person name="Sun Q."/>
            <person name="Ohkuma M."/>
        </authorList>
    </citation>
    <scope>NUCLEOTIDE SEQUENCE</scope>
    <source>
        <strain evidence="8">JCM 4518</strain>
    </source>
</reference>
<comment type="similarity">
    <text evidence="1 7">Belongs to the glutaminase family.</text>
</comment>
<dbReference type="GO" id="GO:0006537">
    <property type="term" value="P:glutamate biosynthetic process"/>
    <property type="evidence" value="ECO:0007669"/>
    <property type="project" value="TreeGrafter"/>
</dbReference>
<dbReference type="PANTHER" id="PTHR12544:SF29">
    <property type="entry name" value="GLUTAMINASE"/>
    <property type="match status" value="1"/>
</dbReference>
<organism evidence="8 9">
    <name type="scientific">Streptomyces termitum</name>
    <dbReference type="NCBI Taxonomy" id="67368"/>
    <lineage>
        <taxon>Bacteria</taxon>
        <taxon>Bacillati</taxon>
        <taxon>Actinomycetota</taxon>
        <taxon>Actinomycetes</taxon>
        <taxon>Kitasatosporales</taxon>
        <taxon>Streptomycetaceae</taxon>
        <taxon>Streptomyces</taxon>
    </lineage>
</organism>
<dbReference type="Gene3D" id="3.40.710.10">
    <property type="entry name" value="DD-peptidase/beta-lactamase superfamily"/>
    <property type="match status" value="1"/>
</dbReference>
<keyword evidence="7" id="KW-0007">Acetylation</keyword>
<feature type="binding site" evidence="7">
    <location>
        <position position="240"/>
    </location>
    <ligand>
        <name>substrate</name>
    </ligand>
</feature>
<feature type="binding site" evidence="7">
    <location>
        <position position="258"/>
    </location>
    <ligand>
        <name>substrate</name>
    </ligand>
</feature>
<evidence type="ECO:0000256" key="6">
    <source>
        <dbReference type="ARBA" id="ARBA00070405"/>
    </source>
</evidence>
<dbReference type="InterPro" id="IPR036513">
    <property type="entry name" value="STAS_dom_sf"/>
</dbReference>
<evidence type="ECO:0000256" key="1">
    <source>
        <dbReference type="ARBA" id="ARBA00011076"/>
    </source>
</evidence>
<gene>
    <name evidence="7" type="primary">glsA</name>
    <name evidence="8" type="ORF">GCM10010305_62900</name>
</gene>
<evidence type="ECO:0000256" key="7">
    <source>
        <dbReference type="HAMAP-Rule" id="MF_00313"/>
    </source>
</evidence>
<keyword evidence="4 7" id="KW-0378">Hydrolase</keyword>
<feature type="binding site" evidence="7">
    <location>
        <position position="63"/>
    </location>
    <ligand>
        <name>substrate</name>
    </ligand>
</feature>
<evidence type="ECO:0000256" key="3">
    <source>
        <dbReference type="ARBA" id="ARBA00012918"/>
    </source>
</evidence>
<keyword evidence="9" id="KW-1185">Reference proteome</keyword>
<reference evidence="8" key="1">
    <citation type="journal article" date="2014" name="Int. J. Syst. Evol. Microbiol.">
        <title>Complete genome sequence of Corynebacterium casei LMG S-19264T (=DSM 44701T), isolated from a smear-ripened cheese.</title>
        <authorList>
            <consortium name="US DOE Joint Genome Institute (JGI-PGF)"/>
            <person name="Walter F."/>
            <person name="Albersmeier A."/>
            <person name="Kalinowski J."/>
            <person name="Ruckert C."/>
        </authorList>
    </citation>
    <scope>NUCLEOTIDE SEQUENCE</scope>
    <source>
        <strain evidence="8">JCM 4518</strain>
    </source>
</reference>
<dbReference type="GO" id="GO:0006543">
    <property type="term" value="P:L-glutamine catabolic process"/>
    <property type="evidence" value="ECO:0007669"/>
    <property type="project" value="TreeGrafter"/>
</dbReference>
<dbReference type="FunFam" id="3.40.710.10:FF:000005">
    <property type="entry name" value="Glutaminase"/>
    <property type="match status" value="1"/>
</dbReference>
<dbReference type="Proteomes" id="UP000644020">
    <property type="component" value="Unassembled WGS sequence"/>
</dbReference>
<name>A0A918TA90_9ACTN</name>
<evidence type="ECO:0000313" key="9">
    <source>
        <dbReference type="Proteomes" id="UP000644020"/>
    </source>
</evidence>
<accession>A0A918TA90</accession>
<sequence length="426" mass="44849">MDPVTESLNEVHRRLSGLREGQVADYIPQLATADPDDFGLALVSMAGHAYRAGKADVPFSIQSVSKPFVYALALSDLGFEEVRRRVGVEPSGNPFNAISLEPDTGRPANPMINAGAIATTALVRADGPAERFHRILACLSAFAGRPLDVDEEVYASEAATGDRNRALAYLMHSAGSLRAGPEETVDTYFRQCSVRVTAGDLAVMAATLANGGRNPVTGVQVVAEPDVVRTLAVMATCGMYDGAGEWLLDVGLPAKSGVSGGLIAASPARFGVAVYSPPLDASGNPVRAVAALGEMSKRFGLHIMHGPGLHAATVTGAQRFAYGGLEVGVVTAQGALEFTEFEALAHAVREVTPSAPGRLILDLTAVTSVMPGPAAGMAMILDDLAARGHRTAVAAQETFVEVTENRPRTWELFRTREEALDWCRKG</sequence>
<evidence type="ECO:0000313" key="8">
    <source>
        <dbReference type="EMBL" id="GHB11533.1"/>
    </source>
</evidence>
<dbReference type="SUPFAM" id="SSF56601">
    <property type="entry name" value="beta-lactamase/transpeptidase-like"/>
    <property type="match status" value="1"/>
</dbReference>
<protein>
    <recommendedName>
        <fullName evidence="6 7">Glutaminase</fullName>
        <ecNumber evidence="3 7">3.5.1.2</ecNumber>
    </recommendedName>
</protein>
<proteinExistence type="inferred from homology"/>
<dbReference type="RefSeq" id="WP_189983665.1">
    <property type="nucleotide sequence ID" value="NZ_BMUL01000030.1"/>
</dbReference>
<dbReference type="EC" id="3.5.1.2" evidence="3 7"/>
<dbReference type="AlphaFoldDB" id="A0A918TA90"/>
<comment type="caution">
    <text evidence="8">The sequence shown here is derived from an EMBL/GenBank/DDBJ whole genome shotgun (WGS) entry which is preliminary data.</text>
</comment>
<dbReference type="EMBL" id="BMUL01000030">
    <property type="protein sequence ID" value="GHB11533.1"/>
    <property type="molecule type" value="Genomic_DNA"/>
</dbReference>
<comment type="catalytic activity">
    <reaction evidence="5 7">
        <text>L-glutamine + H2O = L-glutamate + NH4(+)</text>
        <dbReference type="Rhea" id="RHEA:15889"/>
        <dbReference type="ChEBI" id="CHEBI:15377"/>
        <dbReference type="ChEBI" id="CHEBI:28938"/>
        <dbReference type="ChEBI" id="CHEBI:29985"/>
        <dbReference type="ChEBI" id="CHEBI:58359"/>
        <dbReference type="EC" id="3.5.1.2"/>
    </reaction>
</comment>
<comment type="subunit">
    <text evidence="2 7">Homotetramer.</text>
</comment>
<evidence type="ECO:0000256" key="4">
    <source>
        <dbReference type="ARBA" id="ARBA00022801"/>
    </source>
</evidence>
<dbReference type="GO" id="GO:0004359">
    <property type="term" value="F:glutaminase activity"/>
    <property type="evidence" value="ECO:0007669"/>
    <property type="project" value="UniProtKB-UniRule"/>
</dbReference>
<dbReference type="Gene3D" id="3.30.750.24">
    <property type="entry name" value="STAS domain"/>
    <property type="match status" value="1"/>
</dbReference>
<evidence type="ECO:0000256" key="2">
    <source>
        <dbReference type="ARBA" id="ARBA00011881"/>
    </source>
</evidence>
<feature type="binding site" evidence="7">
    <location>
        <position position="157"/>
    </location>
    <ligand>
        <name>substrate</name>
    </ligand>
</feature>
<dbReference type="PANTHER" id="PTHR12544">
    <property type="entry name" value="GLUTAMINASE"/>
    <property type="match status" value="1"/>
</dbReference>